<protein>
    <submittedName>
        <fullName evidence="1">Uncharacterized protein</fullName>
    </submittedName>
</protein>
<evidence type="ECO:0000313" key="1">
    <source>
        <dbReference type="EMBL" id="RAH49887.1"/>
    </source>
</evidence>
<evidence type="ECO:0000313" key="2">
    <source>
        <dbReference type="Proteomes" id="UP000249057"/>
    </source>
</evidence>
<dbReference type="Proteomes" id="UP000249057">
    <property type="component" value="Unassembled WGS sequence"/>
</dbReference>
<sequence length="76" mass="9088">MPRRRHEDEQALICEHLSKSTGASLGHSRRLPSKRIGETIRWRDLRIWMYSVSVLLIWHHIYEAMFRQAASMSQRI</sequence>
<accession>A0ACD1GKW0</accession>
<proteinExistence type="predicted"/>
<dbReference type="EMBL" id="KZ825316">
    <property type="protein sequence ID" value="RAH49887.1"/>
    <property type="molecule type" value="Genomic_DNA"/>
</dbReference>
<name>A0ACD1GKW0_9EURO</name>
<reference evidence="1" key="1">
    <citation type="submission" date="2018-02" db="EMBL/GenBank/DDBJ databases">
        <title>The genomes of Aspergillus section Nigri reveals drivers in fungal speciation.</title>
        <authorList>
            <consortium name="DOE Joint Genome Institute"/>
            <person name="Vesth T.C."/>
            <person name="Nybo J."/>
            <person name="Theobald S."/>
            <person name="Brandl J."/>
            <person name="Frisvad J.C."/>
            <person name="Nielsen K.F."/>
            <person name="Lyhne E.K."/>
            <person name="Kogle M.E."/>
            <person name="Kuo A."/>
            <person name="Riley R."/>
            <person name="Clum A."/>
            <person name="Nolan M."/>
            <person name="Lipzen A."/>
            <person name="Salamov A."/>
            <person name="Henrissat B."/>
            <person name="Wiebenga A."/>
            <person name="De vries R.P."/>
            <person name="Grigoriev I.V."/>
            <person name="Mortensen U.H."/>
            <person name="Andersen M.R."/>
            <person name="Baker S.E."/>
        </authorList>
    </citation>
    <scope>NUCLEOTIDE SEQUENCE</scope>
    <source>
        <strain evidence="1">CBS 621.78</strain>
    </source>
</reference>
<gene>
    <name evidence="1" type="ORF">BO95DRAFT_439099</name>
</gene>
<keyword evidence="2" id="KW-1185">Reference proteome</keyword>
<organism evidence="1 2">
    <name type="scientific">Aspergillus brunneoviolaceus CBS 621.78</name>
    <dbReference type="NCBI Taxonomy" id="1450534"/>
    <lineage>
        <taxon>Eukaryota</taxon>
        <taxon>Fungi</taxon>
        <taxon>Dikarya</taxon>
        <taxon>Ascomycota</taxon>
        <taxon>Pezizomycotina</taxon>
        <taxon>Eurotiomycetes</taxon>
        <taxon>Eurotiomycetidae</taxon>
        <taxon>Eurotiales</taxon>
        <taxon>Aspergillaceae</taxon>
        <taxon>Aspergillus</taxon>
        <taxon>Aspergillus subgen. Circumdati</taxon>
    </lineage>
</organism>